<reference evidence="1 2" key="1">
    <citation type="journal article" date="2018" name="Sci. Data">
        <title>The draft genome sequence of cork oak.</title>
        <authorList>
            <person name="Ramos A.M."/>
            <person name="Usie A."/>
            <person name="Barbosa P."/>
            <person name="Barros P.M."/>
            <person name="Capote T."/>
            <person name="Chaves I."/>
            <person name="Simoes F."/>
            <person name="Abreu I."/>
            <person name="Carrasquinho I."/>
            <person name="Faro C."/>
            <person name="Guimaraes J.B."/>
            <person name="Mendonca D."/>
            <person name="Nobrega F."/>
            <person name="Rodrigues L."/>
            <person name="Saibo N.J.M."/>
            <person name="Varela M.C."/>
            <person name="Egas C."/>
            <person name="Matos J."/>
            <person name="Miguel C.M."/>
            <person name="Oliveira M.M."/>
            <person name="Ricardo C.P."/>
            <person name="Goncalves S."/>
        </authorList>
    </citation>
    <scope>NUCLEOTIDE SEQUENCE [LARGE SCALE GENOMIC DNA]</scope>
    <source>
        <strain evidence="2">cv. HL8</strain>
    </source>
</reference>
<feature type="non-terminal residue" evidence="1">
    <location>
        <position position="69"/>
    </location>
</feature>
<proteinExistence type="predicted"/>
<keyword evidence="2" id="KW-1185">Reference proteome</keyword>
<dbReference type="AlphaFoldDB" id="A0AAW0JB24"/>
<evidence type="ECO:0000313" key="2">
    <source>
        <dbReference type="Proteomes" id="UP000237347"/>
    </source>
</evidence>
<evidence type="ECO:0000313" key="1">
    <source>
        <dbReference type="EMBL" id="KAK7823810.1"/>
    </source>
</evidence>
<gene>
    <name evidence="1" type="ORF">CFP56_035042</name>
</gene>
<sequence length="69" mass="7283">MGSAHVVTTSEVDDVKKICHRGFGIVTFADDPHLPGLPDIVLENAAPIANDMVAADPSSTVLTFGLMYN</sequence>
<name>A0AAW0JB24_QUESU</name>
<comment type="caution">
    <text evidence="1">The sequence shown here is derived from an EMBL/GenBank/DDBJ whole genome shotgun (WGS) entry which is preliminary data.</text>
</comment>
<dbReference type="Proteomes" id="UP000237347">
    <property type="component" value="Unassembled WGS sequence"/>
</dbReference>
<accession>A0AAW0JB24</accession>
<organism evidence="1 2">
    <name type="scientific">Quercus suber</name>
    <name type="common">Cork oak</name>
    <dbReference type="NCBI Taxonomy" id="58331"/>
    <lineage>
        <taxon>Eukaryota</taxon>
        <taxon>Viridiplantae</taxon>
        <taxon>Streptophyta</taxon>
        <taxon>Embryophyta</taxon>
        <taxon>Tracheophyta</taxon>
        <taxon>Spermatophyta</taxon>
        <taxon>Magnoliopsida</taxon>
        <taxon>eudicotyledons</taxon>
        <taxon>Gunneridae</taxon>
        <taxon>Pentapetalae</taxon>
        <taxon>rosids</taxon>
        <taxon>fabids</taxon>
        <taxon>Fagales</taxon>
        <taxon>Fagaceae</taxon>
        <taxon>Quercus</taxon>
    </lineage>
</organism>
<protein>
    <submittedName>
        <fullName evidence="1">Uncharacterized protein</fullName>
    </submittedName>
</protein>
<dbReference type="EMBL" id="PKMF04000621">
    <property type="protein sequence ID" value="KAK7823810.1"/>
    <property type="molecule type" value="Genomic_DNA"/>
</dbReference>